<dbReference type="Pfam" id="PF08406">
    <property type="entry name" value="CbbQ_C"/>
    <property type="match status" value="1"/>
</dbReference>
<dbReference type="InterPro" id="IPR027417">
    <property type="entry name" value="P-loop_NTPase"/>
</dbReference>
<dbReference type="InterPro" id="IPR013615">
    <property type="entry name" value="CbbQ_C"/>
</dbReference>
<dbReference type="InterPro" id="IPR011704">
    <property type="entry name" value="ATPase_dyneun-rel_AAA"/>
</dbReference>
<gene>
    <name evidence="6" type="ORF">MNBD_NITROSPINAE04-2167</name>
</gene>
<evidence type="ECO:0000256" key="3">
    <source>
        <dbReference type="ARBA" id="ARBA00022840"/>
    </source>
</evidence>
<dbReference type="Gene3D" id="3.40.50.300">
    <property type="entry name" value="P-loop containing nucleotide triphosphate hydrolases"/>
    <property type="match status" value="1"/>
</dbReference>
<keyword evidence="3" id="KW-0067">ATP-binding</keyword>
<evidence type="ECO:0000256" key="2">
    <source>
        <dbReference type="ARBA" id="ARBA00022741"/>
    </source>
</evidence>
<dbReference type="AlphaFoldDB" id="A0A3B1C6A7"/>
<keyword evidence="2" id="KW-0547">Nucleotide-binding</keyword>
<feature type="domain" description="CbbQ/NirQ/NorQ C-terminal" evidence="5">
    <location>
        <begin position="190"/>
        <end position="273"/>
    </location>
</feature>
<dbReference type="PANTHER" id="PTHR42759:SF7">
    <property type="entry name" value="DENITRIFICATION REGULATORY PROTEIN NIRQ"/>
    <property type="match status" value="1"/>
</dbReference>
<evidence type="ECO:0000259" key="4">
    <source>
        <dbReference type="Pfam" id="PF07728"/>
    </source>
</evidence>
<feature type="domain" description="ATPase dynein-related AAA" evidence="4">
    <location>
        <begin position="43"/>
        <end position="177"/>
    </location>
</feature>
<evidence type="ECO:0000313" key="6">
    <source>
        <dbReference type="EMBL" id="VAX19564.1"/>
    </source>
</evidence>
<dbReference type="GO" id="GO:0005524">
    <property type="term" value="F:ATP binding"/>
    <property type="evidence" value="ECO:0007669"/>
    <property type="project" value="UniProtKB-KW"/>
</dbReference>
<dbReference type="SUPFAM" id="SSF52540">
    <property type="entry name" value="P-loop containing nucleoside triphosphate hydrolases"/>
    <property type="match status" value="1"/>
</dbReference>
<reference evidence="6" key="1">
    <citation type="submission" date="2018-06" db="EMBL/GenBank/DDBJ databases">
        <authorList>
            <person name="Zhirakovskaya E."/>
        </authorList>
    </citation>
    <scope>NUCLEOTIDE SEQUENCE</scope>
</reference>
<comment type="similarity">
    <text evidence="1">Belongs to the CbbQ/NirQ/NorQ/GpvN family.</text>
</comment>
<name>A0A3B1C6A7_9ZZZZ</name>
<proteinExistence type="inferred from homology"/>
<sequence>MRGLNQEITETAIQEYRIENEPFYLPIRDEIELFTIAFENKLPLMLKGPTGCGKTRFISFMAYKLGLPLVTVACHEDLTSSDLVGRYLLDGGSTIWQDGPLTIAVKYGGVCYLDEIVEARKDTTVVIHPLTDDRRVLPIEKLGQIIEASDNFVLCVSYNPGYQTVLKDLKQSTKQRFISLDFDYPSASLEEEIIIHESGVGRKEASDLRKVAEKFRAMKNSGLDEGASTRLLIYAGALIKNGVDPRRACESALIDPITDDTQIKKTLMEIVASII</sequence>
<dbReference type="InterPro" id="IPR050764">
    <property type="entry name" value="CbbQ/NirQ/NorQ/GpvN"/>
</dbReference>
<dbReference type="PANTHER" id="PTHR42759">
    <property type="entry name" value="MOXR FAMILY PROTEIN"/>
    <property type="match status" value="1"/>
</dbReference>
<organism evidence="6">
    <name type="scientific">hydrothermal vent metagenome</name>
    <dbReference type="NCBI Taxonomy" id="652676"/>
    <lineage>
        <taxon>unclassified sequences</taxon>
        <taxon>metagenomes</taxon>
        <taxon>ecological metagenomes</taxon>
    </lineage>
</organism>
<dbReference type="Pfam" id="PF07728">
    <property type="entry name" value="AAA_5"/>
    <property type="match status" value="1"/>
</dbReference>
<evidence type="ECO:0000256" key="1">
    <source>
        <dbReference type="ARBA" id="ARBA00009417"/>
    </source>
</evidence>
<protein>
    <submittedName>
        <fullName evidence="6">Nitric oxide reductase activation protein NorQ</fullName>
    </submittedName>
</protein>
<dbReference type="EMBL" id="UOGA01000159">
    <property type="protein sequence ID" value="VAX19564.1"/>
    <property type="molecule type" value="Genomic_DNA"/>
</dbReference>
<evidence type="ECO:0000259" key="5">
    <source>
        <dbReference type="Pfam" id="PF08406"/>
    </source>
</evidence>
<dbReference type="GO" id="GO:0016887">
    <property type="term" value="F:ATP hydrolysis activity"/>
    <property type="evidence" value="ECO:0007669"/>
    <property type="project" value="InterPro"/>
</dbReference>
<accession>A0A3B1C6A7</accession>